<feature type="compositionally biased region" description="Low complexity" evidence="4">
    <location>
        <begin position="1624"/>
        <end position="1640"/>
    </location>
</feature>
<keyword evidence="8" id="KW-1185">Reference proteome</keyword>
<feature type="compositionally biased region" description="Basic residues" evidence="4">
    <location>
        <begin position="1322"/>
        <end position="1332"/>
    </location>
</feature>
<comment type="similarity">
    <text evidence="1">Belongs to the protein-tyrosine phosphatase family. Non-receptor class dual specificity subfamily.</text>
</comment>
<feature type="compositionally biased region" description="Basic and acidic residues" evidence="4">
    <location>
        <begin position="786"/>
        <end position="803"/>
    </location>
</feature>
<feature type="compositionally biased region" description="Basic and acidic residues" evidence="4">
    <location>
        <begin position="1127"/>
        <end position="1139"/>
    </location>
</feature>
<feature type="compositionally biased region" description="Low complexity" evidence="4">
    <location>
        <begin position="1202"/>
        <end position="1211"/>
    </location>
</feature>
<feature type="domain" description="Tyrosine specific protein phosphatases" evidence="6">
    <location>
        <begin position="212"/>
        <end position="268"/>
    </location>
</feature>
<proteinExistence type="inferred from homology"/>
<keyword evidence="2" id="KW-0378">Hydrolase</keyword>
<feature type="compositionally biased region" description="Polar residues" evidence="4">
    <location>
        <begin position="1143"/>
        <end position="1153"/>
    </location>
</feature>
<feature type="compositionally biased region" description="Basic and acidic residues" evidence="4">
    <location>
        <begin position="1088"/>
        <end position="1103"/>
    </location>
</feature>
<feature type="compositionally biased region" description="Basic and acidic residues" evidence="4">
    <location>
        <begin position="946"/>
        <end position="976"/>
    </location>
</feature>
<accession>A0A2C6KIL4</accession>
<feature type="compositionally biased region" description="Low complexity" evidence="4">
    <location>
        <begin position="1497"/>
        <end position="1511"/>
    </location>
</feature>
<gene>
    <name evidence="7" type="ORF">CSUI_009860</name>
</gene>
<dbReference type="PANTHER" id="PTHR45961:SF6">
    <property type="entry name" value="IP21249P"/>
    <property type="match status" value="1"/>
</dbReference>
<dbReference type="SMART" id="SM00195">
    <property type="entry name" value="DSPc"/>
    <property type="match status" value="1"/>
</dbReference>
<dbReference type="Pfam" id="PF00782">
    <property type="entry name" value="DSPc"/>
    <property type="match status" value="1"/>
</dbReference>
<feature type="compositionally biased region" description="Basic and acidic residues" evidence="4">
    <location>
        <begin position="360"/>
        <end position="395"/>
    </location>
</feature>
<dbReference type="OrthoDB" id="2017893at2759"/>
<feature type="compositionally biased region" description="Low complexity" evidence="4">
    <location>
        <begin position="877"/>
        <end position="887"/>
    </location>
</feature>
<feature type="compositionally biased region" description="Low complexity" evidence="4">
    <location>
        <begin position="1567"/>
        <end position="1582"/>
    </location>
</feature>
<sequence length="1710" mass="191061">MARTSSSSSSSTSLVYPPVDFDVFSWIFIGDKDLAKNLSLLRQRDIAYVINCTPEVASGGLPHYHLHRSSSSSSSCKSSLSSYPSRKKAPPHRSFVGPSLPPSFSSSLPGLSNGCMQGPQPCLNGSLSGDGGEGENNKKEERTRDPSEEEEKTSIMTTTSPTTSSSSFSDQRPAYLLPGSSSSSSSSFVRPLEYYRLDMVDNSTESLSKHFEPFWSIMERARIRENGSVLVHCHQGVSRSVSMVMSYLIKYFKMSVSEALKLVRVNRPVAKPNEAFMSQLKELHSSLLQDPKTYPPHAIEYSLAYSEKKKKDEEKQKKHYEMLLALRRKKLHAEETAQAMFRAVEKRKRILGPSLPLRQSVDEDKEEKKNEEAVENHEKKRRRGEGEGGDADREGVVMVVVGPQLPDLIRLGKKDRKEQDEEEEGGEQGGEGCGEKGRRRRKEESEGSLEERNRVTVRKDDKKENAKSSSESLVEIREPTASFPLRGEEGARKRNDKEEEDNRVEKGDDVVCIGETIVADEIFSSRDEMKKRVKEDDEGEEQGPRRETGDLPSSSSSRSPDSIKKDADASLFPSAVSHLRAGEKQVLGVSGGEKNKEDIEEEETKKLQGFSPVSVFSPAARKNGVLIEGRTSSLSSLEKKISDNEKKGGIGHAVGEVQTLANEKEERQADVGGMKISLEENRKSMKEESFLLPGLDAADVKGGGRVDSPNGGVVLMMREEEEEDTRDFCVDVTLEEKKNISVPPREEGFLPKEVRMKSAFNETASTLSSSPREKSLSDEEKEEEEREKKRWDSEQRRRKEGEIVGKTGPSLEDDGEESSSCCCSSRLSDAFHSGDGEENKRERTQEEKGQVTRGKEEKQRRRREEDDRRHANRMGHSSSSSNSSSMSIEEKKISSRGDDRADGDMRKTTRCDLKETMTRRLSPGEDAYGGEEKSGRDEKEKEDEEGIRTDRLGSPERGMTVEDKEELKRMSHDDHNNMTTVHFRRSVKRPTFLRSVSSRRSLPPPCSSSSPSSSHIPSPSECSSLQTEEPTVNTTHSEASSGSPLSSLSPEDGIGSSLSVSSSSSCSSISSSLSSLQQQSHSATGLRSNEKDSDEAPVHHENTRGPSLPRSRQACEGGAGDQQACDEATREEKSGKKTLLENGESTSRETPSANDEKEEEDAVILVREVSVSQGSQCGFQLLGKNEEGRGTGKEGERRRRSVSSWRSSRSSSCRRSRSRSTRGEKKPSFSSCVMQSCDSSCQQAKRRRGRSPSYSSSSSLDDLPSQRSRSLRRRRRRGRGFYSVSSSSSTEEEKTKRTSGRRRRSSSVSPSSSSHSNSVERRSRRFSTRRSRPVASKYRRGEEKAGGDRTRRGNRDDLQLCRSSSVSSSSSFLSSRREKNSSKSRGGRRTRRRMSPSFHSMRRDDLHNRSDVSPEIDEELERLSVESLSPRKTIVTSSIERGSRRRRRDREDSPSPFEGERSSYHSNLGEGRRCLMKSPRMSSRGMRERTRGRRSLRSSSVSSSCSSSISPGERRRQPCSSSFVDSRYDGYMRDNSRNRRHSRSPSPSLDSADNDEEGRQRSPPIHRTTSSRSFSRSRGPPRNDYSLPDSSSSSAIHGERKRNRQEVNADIVPAMKKRRRDESSPTLMLPSTPPTATLSSGDEVSSESLVYPAYPSSFSFDVDREQENFSARFKSPITRRVFLAEKPKELYRGRGEESLEKSSFVIRTSV</sequence>
<dbReference type="PROSITE" id="PS50056">
    <property type="entry name" value="TYR_PHOSPHATASE_2"/>
    <property type="match status" value="1"/>
</dbReference>
<evidence type="ECO:0000256" key="4">
    <source>
        <dbReference type="SAM" id="MobiDB-lite"/>
    </source>
</evidence>
<feature type="compositionally biased region" description="Basic and acidic residues" evidence="4">
    <location>
        <begin position="888"/>
        <end position="918"/>
    </location>
</feature>
<protein>
    <submittedName>
        <fullName evidence="7">Dual specificity catalytic domain-containing protein</fullName>
    </submittedName>
</protein>
<feature type="compositionally biased region" description="Low complexity" evidence="4">
    <location>
        <begin position="1251"/>
        <end position="1268"/>
    </location>
</feature>
<feature type="region of interest" description="Disordered" evidence="4">
    <location>
        <begin position="1176"/>
        <end position="1646"/>
    </location>
</feature>
<feature type="compositionally biased region" description="Basic and acidic residues" evidence="4">
    <location>
        <begin position="930"/>
        <end position="939"/>
    </location>
</feature>
<feature type="domain" description="Tyrosine-protein phosphatase" evidence="5">
    <location>
        <begin position="17"/>
        <end position="289"/>
    </location>
</feature>
<dbReference type="Gene3D" id="3.90.190.10">
    <property type="entry name" value="Protein tyrosine phosphatase superfamily"/>
    <property type="match status" value="1"/>
</dbReference>
<dbReference type="GeneID" id="94433180"/>
<feature type="compositionally biased region" description="Basic and acidic residues" evidence="4">
    <location>
        <begin position="523"/>
        <end position="535"/>
    </location>
</feature>
<dbReference type="SUPFAM" id="SSF52799">
    <property type="entry name" value="(Phosphotyrosine protein) phosphatases II"/>
    <property type="match status" value="1"/>
</dbReference>
<dbReference type="CDD" id="cd14498">
    <property type="entry name" value="DSP"/>
    <property type="match status" value="1"/>
</dbReference>
<feature type="compositionally biased region" description="Polar residues" evidence="4">
    <location>
        <begin position="760"/>
        <end position="770"/>
    </location>
</feature>
<name>A0A2C6KIL4_9APIC</name>
<dbReference type="InterPro" id="IPR000340">
    <property type="entry name" value="Dual-sp_phosphatase_cat-dom"/>
</dbReference>
<feature type="compositionally biased region" description="Basic and acidic residues" evidence="4">
    <location>
        <begin position="442"/>
        <end position="466"/>
    </location>
</feature>
<organism evidence="7 8">
    <name type="scientific">Cystoisospora suis</name>
    <dbReference type="NCBI Taxonomy" id="483139"/>
    <lineage>
        <taxon>Eukaryota</taxon>
        <taxon>Sar</taxon>
        <taxon>Alveolata</taxon>
        <taxon>Apicomplexa</taxon>
        <taxon>Conoidasida</taxon>
        <taxon>Coccidia</taxon>
        <taxon>Eucoccidiorida</taxon>
        <taxon>Eimeriorina</taxon>
        <taxon>Sarcocystidae</taxon>
        <taxon>Cystoisospora</taxon>
    </lineage>
</organism>
<feature type="compositionally biased region" description="Low complexity" evidence="4">
    <location>
        <begin position="1280"/>
        <end position="1289"/>
    </location>
</feature>
<feature type="compositionally biased region" description="Basic and acidic residues" evidence="4">
    <location>
        <begin position="1526"/>
        <end position="1537"/>
    </location>
</feature>
<feature type="compositionally biased region" description="Low complexity" evidence="4">
    <location>
        <begin position="1306"/>
        <end position="1317"/>
    </location>
</feature>
<dbReference type="InterPro" id="IPR020422">
    <property type="entry name" value="TYR_PHOSPHATASE_DUAL_dom"/>
</dbReference>
<feature type="compositionally biased region" description="Low complexity" evidence="4">
    <location>
        <begin position="995"/>
        <end position="1024"/>
    </location>
</feature>
<feature type="compositionally biased region" description="Basic and acidic residues" evidence="4">
    <location>
        <begin position="1339"/>
        <end position="1359"/>
    </location>
</feature>
<dbReference type="Proteomes" id="UP000221165">
    <property type="component" value="Unassembled WGS sequence"/>
</dbReference>
<feature type="compositionally biased region" description="Low complexity" evidence="4">
    <location>
        <begin position="69"/>
        <end position="84"/>
    </location>
</feature>
<feature type="region of interest" description="Disordered" evidence="4">
    <location>
        <begin position="118"/>
        <end position="173"/>
    </location>
</feature>
<feature type="compositionally biased region" description="Basic and acidic residues" evidence="4">
    <location>
        <begin position="832"/>
        <end position="869"/>
    </location>
</feature>
<comment type="caution">
    <text evidence="7">The sequence shown here is derived from an EMBL/GenBank/DDBJ whole genome shotgun (WGS) entry which is preliminary data.</text>
</comment>
<evidence type="ECO:0000259" key="5">
    <source>
        <dbReference type="PROSITE" id="PS50054"/>
    </source>
</evidence>
<evidence type="ECO:0000313" key="8">
    <source>
        <dbReference type="Proteomes" id="UP000221165"/>
    </source>
</evidence>
<feature type="compositionally biased region" description="Basic and acidic residues" evidence="4">
    <location>
        <begin position="410"/>
        <end position="419"/>
    </location>
</feature>
<feature type="compositionally biased region" description="Basic residues" evidence="4">
    <location>
        <begin position="1269"/>
        <end position="1279"/>
    </location>
</feature>
<keyword evidence="3" id="KW-0904">Protein phosphatase</keyword>
<dbReference type="InterPro" id="IPR000387">
    <property type="entry name" value="Tyr_Pase_dom"/>
</dbReference>
<feature type="compositionally biased region" description="Low complexity" evidence="4">
    <location>
        <begin position="154"/>
        <end position="169"/>
    </location>
</feature>
<feature type="region of interest" description="Disordered" evidence="4">
    <location>
        <begin position="743"/>
        <end position="1163"/>
    </location>
</feature>
<feature type="region of interest" description="Disordered" evidence="4">
    <location>
        <begin position="355"/>
        <end position="606"/>
    </location>
</feature>
<dbReference type="InterPro" id="IPR029021">
    <property type="entry name" value="Prot-tyrosine_phosphatase-like"/>
</dbReference>
<feature type="compositionally biased region" description="Basic and acidic residues" evidence="4">
    <location>
        <begin position="1401"/>
        <end position="1412"/>
    </location>
</feature>
<evidence type="ECO:0000256" key="3">
    <source>
        <dbReference type="ARBA" id="ARBA00022912"/>
    </source>
</evidence>
<evidence type="ECO:0000256" key="2">
    <source>
        <dbReference type="ARBA" id="ARBA00022801"/>
    </source>
</evidence>
<dbReference type="InterPro" id="IPR052103">
    <property type="entry name" value="Dual_spec_Phospatases"/>
</dbReference>
<evidence type="ECO:0000256" key="1">
    <source>
        <dbReference type="ARBA" id="ARBA00008601"/>
    </source>
</evidence>
<feature type="compositionally biased region" description="Polar residues" evidence="4">
    <location>
        <begin position="1025"/>
        <end position="1036"/>
    </location>
</feature>
<feature type="compositionally biased region" description="Basic and acidic residues" evidence="4">
    <location>
        <begin position="743"/>
        <end position="756"/>
    </location>
</feature>
<evidence type="ECO:0000313" key="7">
    <source>
        <dbReference type="EMBL" id="PHJ16325.1"/>
    </source>
</evidence>
<dbReference type="PROSITE" id="PS50054">
    <property type="entry name" value="TYR_PHOSPHATASE_DUAL"/>
    <property type="match status" value="1"/>
</dbReference>
<feature type="compositionally biased region" description="Basic and acidic residues" evidence="4">
    <location>
        <begin position="486"/>
        <end position="497"/>
    </location>
</feature>
<feature type="compositionally biased region" description="Basic residues" evidence="4">
    <location>
        <begin position="1385"/>
        <end position="1394"/>
    </location>
</feature>
<feature type="compositionally biased region" description="Low complexity" evidence="4">
    <location>
        <begin position="1037"/>
        <end position="1082"/>
    </location>
</feature>
<evidence type="ECO:0000259" key="6">
    <source>
        <dbReference type="PROSITE" id="PS50056"/>
    </source>
</evidence>
<feature type="compositionally biased region" description="Polar residues" evidence="4">
    <location>
        <begin position="1228"/>
        <end position="1243"/>
    </location>
</feature>
<dbReference type="EMBL" id="MIGC01006184">
    <property type="protein sequence ID" value="PHJ16325.1"/>
    <property type="molecule type" value="Genomic_DNA"/>
</dbReference>
<feature type="compositionally biased region" description="Low complexity" evidence="4">
    <location>
        <begin position="1362"/>
        <end position="1374"/>
    </location>
</feature>
<feature type="compositionally biased region" description="Basic and acidic residues" evidence="4">
    <location>
        <begin position="1184"/>
        <end position="1197"/>
    </location>
</feature>
<feature type="compositionally biased region" description="Basic and acidic residues" evidence="4">
    <location>
        <begin position="135"/>
        <end position="146"/>
    </location>
</feature>
<dbReference type="VEuPathDB" id="ToxoDB:CSUI_009860"/>
<reference evidence="7 8" key="1">
    <citation type="journal article" date="2017" name="Int. J. Parasitol.">
        <title>The genome of the protozoan parasite Cystoisospora suis and a reverse vaccinology approach to identify vaccine candidates.</title>
        <authorList>
            <person name="Palmieri N."/>
            <person name="Shrestha A."/>
            <person name="Ruttkowski B."/>
            <person name="Beck T."/>
            <person name="Vogl C."/>
            <person name="Tomley F."/>
            <person name="Blake D.P."/>
            <person name="Joachim A."/>
        </authorList>
    </citation>
    <scope>NUCLEOTIDE SEQUENCE [LARGE SCALE GENOMIC DNA]</scope>
    <source>
        <strain evidence="7 8">Wien I</strain>
    </source>
</reference>
<dbReference type="GO" id="GO:0004721">
    <property type="term" value="F:phosphoprotein phosphatase activity"/>
    <property type="evidence" value="ECO:0007669"/>
    <property type="project" value="UniProtKB-KW"/>
</dbReference>
<dbReference type="RefSeq" id="XP_067918054.1">
    <property type="nucleotide sequence ID" value="XM_068069969.1"/>
</dbReference>
<dbReference type="PANTHER" id="PTHR45961">
    <property type="entry name" value="IP21249P"/>
    <property type="match status" value="1"/>
</dbReference>
<feature type="region of interest" description="Disordered" evidence="4">
    <location>
        <begin position="67"/>
        <end position="101"/>
    </location>
</feature>
<feature type="compositionally biased region" description="Basic and acidic residues" evidence="4">
    <location>
        <begin position="1449"/>
        <end position="1463"/>
    </location>
</feature>